<comment type="caution">
    <text evidence="1">The sequence shown here is derived from an EMBL/GenBank/DDBJ whole genome shotgun (WGS) entry which is preliminary data.</text>
</comment>
<name>A0ACC1YIS0_MELAZ</name>
<accession>A0ACC1YIS0</accession>
<evidence type="ECO:0000313" key="1">
    <source>
        <dbReference type="EMBL" id="KAJ4723423.1"/>
    </source>
</evidence>
<evidence type="ECO:0000313" key="2">
    <source>
        <dbReference type="Proteomes" id="UP001164539"/>
    </source>
</evidence>
<dbReference type="EMBL" id="CM051396">
    <property type="protein sequence ID" value="KAJ4723423.1"/>
    <property type="molecule type" value="Genomic_DNA"/>
</dbReference>
<keyword evidence="2" id="KW-1185">Reference proteome</keyword>
<organism evidence="1 2">
    <name type="scientific">Melia azedarach</name>
    <name type="common">Chinaberry tree</name>
    <dbReference type="NCBI Taxonomy" id="155640"/>
    <lineage>
        <taxon>Eukaryota</taxon>
        <taxon>Viridiplantae</taxon>
        <taxon>Streptophyta</taxon>
        <taxon>Embryophyta</taxon>
        <taxon>Tracheophyta</taxon>
        <taxon>Spermatophyta</taxon>
        <taxon>Magnoliopsida</taxon>
        <taxon>eudicotyledons</taxon>
        <taxon>Gunneridae</taxon>
        <taxon>Pentapetalae</taxon>
        <taxon>rosids</taxon>
        <taxon>malvids</taxon>
        <taxon>Sapindales</taxon>
        <taxon>Meliaceae</taxon>
        <taxon>Melia</taxon>
    </lineage>
</organism>
<gene>
    <name evidence="1" type="ORF">OWV82_006800</name>
</gene>
<protein>
    <submittedName>
        <fullName evidence="1">Ribosomal L18p/L5e family protein</fullName>
    </submittedName>
</protein>
<dbReference type="Proteomes" id="UP001164539">
    <property type="component" value="Chromosome 3"/>
</dbReference>
<sequence>MASHTIIQNPRYILQLVVSCRKITAQVSNTCPATASIVAMASSSRQDFYSHYHSRLNPFPKRHRFWDSKTAALVGQKLGSQLREIGVSNVMIDLAEELSRPANQRILVRPLFDSVRCAGVVVDGLEKLDEIRSFEG</sequence>
<proteinExistence type="predicted"/>
<reference evidence="1 2" key="1">
    <citation type="journal article" date="2023" name="Science">
        <title>Complex scaffold remodeling in plant triterpene biosynthesis.</title>
        <authorList>
            <person name="De La Pena R."/>
            <person name="Hodgson H."/>
            <person name="Liu J.C."/>
            <person name="Stephenson M.J."/>
            <person name="Martin A.C."/>
            <person name="Owen C."/>
            <person name="Harkess A."/>
            <person name="Leebens-Mack J."/>
            <person name="Jimenez L.E."/>
            <person name="Osbourn A."/>
            <person name="Sattely E.S."/>
        </authorList>
    </citation>
    <scope>NUCLEOTIDE SEQUENCE [LARGE SCALE GENOMIC DNA]</scope>
    <source>
        <strain evidence="2">cv. JPN11</strain>
        <tissue evidence="1">Leaf</tissue>
    </source>
</reference>